<protein>
    <submittedName>
        <fullName evidence="1">Uncharacterized protein</fullName>
    </submittedName>
</protein>
<dbReference type="Proteomes" id="UP001454036">
    <property type="component" value="Unassembled WGS sequence"/>
</dbReference>
<keyword evidence="3" id="KW-1185">Reference proteome</keyword>
<evidence type="ECO:0000313" key="1">
    <source>
        <dbReference type="EMBL" id="GAA0156818.1"/>
    </source>
</evidence>
<dbReference type="EMBL" id="BAABME010002953">
    <property type="protein sequence ID" value="GAA0156818.1"/>
    <property type="molecule type" value="Genomic_DNA"/>
</dbReference>
<accession>A0AAV3PZW2</accession>
<gene>
    <name evidence="1" type="ORF">LIER_14218</name>
    <name evidence="2" type="ORF">LIER_33649</name>
</gene>
<organism evidence="1 3">
    <name type="scientific">Lithospermum erythrorhizon</name>
    <name type="common">Purple gromwell</name>
    <name type="synonym">Lithospermum officinale var. erythrorhizon</name>
    <dbReference type="NCBI Taxonomy" id="34254"/>
    <lineage>
        <taxon>Eukaryota</taxon>
        <taxon>Viridiplantae</taxon>
        <taxon>Streptophyta</taxon>
        <taxon>Embryophyta</taxon>
        <taxon>Tracheophyta</taxon>
        <taxon>Spermatophyta</taxon>
        <taxon>Magnoliopsida</taxon>
        <taxon>eudicotyledons</taxon>
        <taxon>Gunneridae</taxon>
        <taxon>Pentapetalae</taxon>
        <taxon>asterids</taxon>
        <taxon>lamiids</taxon>
        <taxon>Boraginales</taxon>
        <taxon>Boraginaceae</taxon>
        <taxon>Boraginoideae</taxon>
        <taxon>Lithospermeae</taxon>
        <taxon>Lithospermum</taxon>
    </lineage>
</organism>
<evidence type="ECO:0000313" key="2">
    <source>
        <dbReference type="EMBL" id="GAA0186361.1"/>
    </source>
</evidence>
<dbReference type="AlphaFoldDB" id="A0AAV3PZW2"/>
<comment type="caution">
    <text evidence="1">The sequence shown here is derived from an EMBL/GenBank/DDBJ whole genome shotgun (WGS) entry which is preliminary data.</text>
</comment>
<sequence length="129" mass="14708">MHGLLSNGIPITAVVKFLQNYPVFADCPYISSFLSNLFSNEPKLHDDKPYNGHTCAIVIVGEYSTHKNDPYHLELGTYWLYQDSLLMPDCRPKDEFRESLLCGNMINIIHKAFVLQAYDGEYASVLTPY</sequence>
<evidence type="ECO:0000313" key="3">
    <source>
        <dbReference type="Proteomes" id="UP001454036"/>
    </source>
</evidence>
<reference evidence="1 3" key="1">
    <citation type="submission" date="2024-01" db="EMBL/GenBank/DDBJ databases">
        <title>The complete chloroplast genome sequence of Lithospermum erythrorhizon: insights into the phylogenetic relationship among Boraginaceae species and the maternal lineages of purple gromwells.</title>
        <authorList>
            <person name="Okada T."/>
            <person name="Watanabe K."/>
        </authorList>
    </citation>
    <scope>NUCLEOTIDE SEQUENCE [LARGE SCALE GENOMIC DNA]</scope>
</reference>
<dbReference type="EMBL" id="BAABME010013625">
    <property type="protein sequence ID" value="GAA0186361.1"/>
    <property type="molecule type" value="Genomic_DNA"/>
</dbReference>
<proteinExistence type="predicted"/>
<name>A0AAV3PZW2_LITER</name>